<reference evidence="1 2" key="1">
    <citation type="submission" date="2021-03" db="EMBL/GenBank/DDBJ databases">
        <title>Antimicrobial resistance genes in bacteria isolated from Japanese honey, and their potential for conferring macrolide and lincosamide resistance in the American foulbrood pathogen Paenibacillus larvae.</title>
        <authorList>
            <person name="Okamoto M."/>
            <person name="Kumagai M."/>
            <person name="Kanamori H."/>
            <person name="Takamatsu D."/>
        </authorList>
    </citation>
    <scope>NUCLEOTIDE SEQUENCE [LARGE SCALE GENOMIC DNA]</scope>
    <source>
        <strain evidence="1 2">J1TS3</strain>
    </source>
</reference>
<gene>
    <name evidence="1" type="ORF">J1TS3_08100</name>
</gene>
<evidence type="ECO:0000313" key="1">
    <source>
        <dbReference type="EMBL" id="GIN19676.1"/>
    </source>
</evidence>
<comment type="caution">
    <text evidence="1">The sequence shown here is derived from an EMBL/GenBank/DDBJ whole genome shotgun (WGS) entry which is preliminary data.</text>
</comment>
<dbReference type="Proteomes" id="UP000680279">
    <property type="component" value="Unassembled WGS sequence"/>
</dbReference>
<organism evidence="1 2">
    <name type="scientific">Siminovitchia fordii</name>
    <dbReference type="NCBI Taxonomy" id="254759"/>
    <lineage>
        <taxon>Bacteria</taxon>
        <taxon>Bacillati</taxon>
        <taxon>Bacillota</taxon>
        <taxon>Bacilli</taxon>
        <taxon>Bacillales</taxon>
        <taxon>Bacillaceae</taxon>
        <taxon>Siminovitchia</taxon>
    </lineage>
</organism>
<name>A0ABQ4K205_9BACI</name>
<sequence>MCLAFACQLSINLFEENKFKQPILFNLHGLFNFFHAAMFLQISAHFKQASAHF</sequence>
<accession>A0ABQ4K205</accession>
<dbReference type="EMBL" id="BOQT01000002">
    <property type="protein sequence ID" value="GIN19676.1"/>
    <property type="molecule type" value="Genomic_DNA"/>
</dbReference>
<evidence type="ECO:0000313" key="2">
    <source>
        <dbReference type="Proteomes" id="UP000680279"/>
    </source>
</evidence>
<proteinExistence type="predicted"/>
<protein>
    <submittedName>
        <fullName evidence="1">Uncharacterized protein</fullName>
    </submittedName>
</protein>
<keyword evidence="2" id="KW-1185">Reference proteome</keyword>